<name>A0A6A4IZ59_APOLU</name>
<dbReference type="Pfam" id="PF00112">
    <property type="entry name" value="Peptidase_C1"/>
    <property type="match status" value="1"/>
</dbReference>
<organism evidence="3 4">
    <name type="scientific">Apolygus lucorum</name>
    <name type="common">Small green plant bug</name>
    <name type="synonym">Lygocoris lucorum</name>
    <dbReference type="NCBI Taxonomy" id="248454"/>
    <lineage>
        <taxon>Eukaryota</taxon>
        <taxon>Metazoa</taxon>
        <taxon>Ecdysozoa</taxon>
        <taxon>Arthropoda</taxon>
        <taxon>Hexapoda</taxon>
        <taxon>Insecta</taxon>
        <taxon>Pterygota</taxon>
        <taxon>Neoptera</taxon>
        <taxon>Paraneoptera</taxon>
        <taxon>Hemiptera</taxon>
        <taxon>Heteroptera</taxon>
        <taxon>Panheteroptera</taxon>
        <taxon>Cimicomorpha</taxon>
        <taxon>Miridae</taxon>
        <taxon>Mirini</taxon>
        <taxon>Apolygus</taxon>
    </lineage>
</organism>
<sequence>MERLLFKLTIAVWITVPRGEDVKLSEEELHDYYKWTSSIIPPEDYKDNQRSFWLRLGFFSMVSKQQFDHKKRENNHNISNEVEPVTDTDSPAQKFFQKQVRFNYEFETLFPTPWNSSNYVVVPRKVDWRLRNAIRVPADYHTYCTASYAFAVAATIDAHINYWTEFDYAPSPRVFMKCPYGNDVKYETFDPCDDRDWYNGTPDAVIRSYKFAILNGLQDRDRYPYIEGKYQPCDDSGYNDEAFWTEHLTGYVIIPHDDDSEINLMVAVALYGPVTVSFESTHANLDLLNYGGGIYDGPCGKGKMLTMMVIGYGEEKGKQYWLLQNSRGPNWGQYGYIKIARYGQCDITQQMVFPIVNAYERIYGFHTAEDDWWTNLETKLVMNAVHRKYNYTSEMDLPPELKLSNDEPSVWN</sequence>
<comment type="similarity">
    <text evidence="1">Belongs to the peptidase C1 family.</text>
</comment>
<dbReference type="InterPro" id="IPR038765">
    <property type="entry name" value="Papain-like_cys_pep_sf"/>
</dbReference>
<dbReference type="GO" id="GO:0008234">
    <property type="term" value="F:cysteine-type peptidase activity"/>
    <property type="evidence" value="ECO:0007669"/>
    <property type="project" value="InterPro"/>
</dbReference>
<gene>
    <name evidence="3" type="ORF">GE061_006389</name>
</gene>
<reference evidence="3" key="1">
    <citation type="journal article" date="2021" name="Mol. Ecol. Resour.">
        <title>Apolygus lucorum genome provides insights into omnivorousness and mesophyll feeding.</title>
        <authorList>
            <person name="Liu Y."/>
            <person name="Liu H."/>
            <person name="Wang H."/>
            <person name="Huang T."/>
            <person name="Liu B."/>
            <person name="Yang B."/>
            <person name="Yin L."/>
            <person name="Li B."/>
            <person name="Zhang Y."/>
            <person name="Zhang S."/>
            <person name="Jiang F."/>
            <person name="Zhang X."/>
            <person name="Ren Y."/>
            <person name="Wang B."/>
            <person name="Wang S."/>
            <person name="Lu Y."/>
            <person name="Wu K."/>
            <person name="Fan W."/>
            <person name="Wang G."/>
        </authorList>
    </citation>
    <scope>NUCLEOTIDE SEQUENCE</scope>
    <source>
        <strain evidence="3">12Hb</strain>
    </source>
</reference>
<dbReference type="Gene3D" id="3.90.70.10">
    <property type="entry name" value="Cysteine proteinases"/>
    <property type="match status" value="1"/>
</dbReference>
<dbReference type="InterPro" id="IPR039417">
    <property type="entry name" value="Peptidase_C1A_papain-like"/>
</dbReference>
<dbReference type="CDD" id="cd02248">
    <property type="entry name" value="Peptidase_C1A"/>
    <property type="match status" value="1"/>
</dbReference>
<dbReference type="EMBL" id="WIXP02000014">
    <property type="protein sequence ID" value="KAF6200088.1"/>
    <property type="molecule type" value="Genomic_DNA"/>
</dbReference>
<evidence type="ECO:0000256" key="1">
    <source>
        <dbReference type="ARBA" id="ARBA00008455"/>
    </source>
</evidence>
<dbReference type="GO" id="GO:0006508">
    <property type="term" value="P:proteolysis"/>
    <property type="evidence" value="ECO:0007669"/>
    <property type="project" value="InterPro"/>
</dbReference>
<dbReference type="Proteomes" id="UP000466442">
    <property type="component" value="Unassembled WGS sequence"/>
</dbReference>
<evidence type="ECO:0000259" key="2">
    <source>
        <dbReference type="SMART" id="SM00645"/>
    </source>
</evidence>
<keyword evidence="4" id="KW-1185">Reference proteome</keyword>
<feature type="domain" description="Peptidase C1A papain C-terminal" evidence="2">
    <location>
        <begin position="122"/>
        <end position="355"/>
    </location>
</feature>
<evidence type="ECO:0000313" key="4">
    <source>
        <dbReference type="Proteomes" id="UP000466442"/>
    </source>
</evidence>
<dbReference type="OrthoDB" id="423263at2759"/>
<dbReference type="PANTHER" id="PTHR12411">
    <property type="entry name" value="CYSTEINE PROTEASE FAMILY C1-RELATED"/>
    <property type="match status" value="1"/>
</dbReference>
<comment type="caution">
    <text evidence="3">The sequence shown here is derived from an EMBL/GenBank/DDBJ whole genome shotgun (WGS) entry which is preliminary data.</text>
</comment>
<protein>
    <recommendedName>
        <fullName evidence="2">Peptidase C1A papain C-terminal domain-containing protein</fullName>
    </recommendedName>
</protein>
<dbReference type="InterPro" id="IPR000668">
    <property type="entry name" value="Peptidase_C1A_C"/>
</dbReference>
<dbReference type="AlphaFoldDB" id="A0A6A4IZ59"/>
<dbReference type="InterPro" id="IPR013128">
    <property type="entry name" value="Peptidase_C1A"/>
</dbReference>
<dbReference type="SUPFAM" id="SSF54001">
    <property type="entry name" value="Cysteine proteinases"/>
    <property type="match status" value="1"/>
</dbReference>
<evidence type="ECO:0000313" key="3">
    <source>
        <dbReference type="EMBL" id="KAF6200088.1"/>
    </source>
</evidence>
<accession>A0A6A4IZ59</accession>
<dbReference type="SMART" id="SM00645">
    <property type="entry name" value="Pept_C1"/>
    <property type="match status" value="1"/>
</dbReference>
<proteinExistence type="inferred from homology"/>